<evidence type="ECO:0000256" key="1">
    <source>
        <dbReference type="ARBA" id="ARBA00000085"/>
    </source>
</evidence>
<dbReference type="GO" id="GO:0009927">
    <property type="term" value="F:histidine phosphotransfer kinase activity"/>
    <property type="evidence" value="ECO:0007669"/>
    <property type="project" value="TreeGrafter"/>
</dbReference>
<dbReference type="Pfam" id="PF02518">
    <property type="entry name" value="HATPase_c"/>
    <property type="match status" value="1"/>
</dbReference>
<evidence type="ECO:0000256" key="6">
    <source>
        <dbReference type="ARBA" id="ARBA00022553"/>
    </source>
</evidence>
<keyword evidence="7" id="KW-0808">Transferase</keyword>
<dbReference type="CDD" id="cd00082">
    <property type="entry name" value="HisKA"/>
    <property type="match status" value="1"/>
</dbReference>
<dbReference type="PANTHER" id="PTHR43047:SF72">
    <property type="entry name" value="OSMOSENSING HISTIDINE PROTEIN KINASE SLN1"/>
    <property type="match status" value="1"/>
</dbReference>
<evidence type="ECO:0000256" key="10">
    <source>
        <dbReference type="ARBA" id="ARBA00022989"/>
    </source>
</evidence>
<evidence type="ECO:0000256" key="12">
    <source>
        <dbReference type="ARBA" id="ARBA00023136"/>
    </source>
</evidence>
<sequence>MAKLNLSQVGHSLFAIAIIAIVYYLSARFALSITLLNHCALASVLYPPIGISLAAILLIEHPVWLGVFSGAVMSGRSLDQVNWLTAFLAATGNTLEVIVASQLLKQVEFSRLLRRVRDVLALIGCGAVLAPTLNATITTLTSAAISQPTELMNHWFASWLDSSVSILVFTPAIVVWGNQELRVPHSFRNRLKKLQPVLVGQRTIEFYIWLGLMGVWNGLMLTTSTGTAPIVQGAALLLLKYSPFLFVVWAALRFGQQRTMLCLLIASLSSIWGLTQIQQGNFQSSLFQIQIAIAIMAIITLVLVATIAERKTVEAQLRRRIEQDQFLAESTLRIRQSLDVKQVLNTTVAEVRAYLNADRAHIAVFDEQGFTDVVAESVAPGWNPMLGTRSPRPILADIAVLFEQQSVRVNPNSDMTQNEFLKLYYAMYQVKASIGIAIWQEGQLYGVLNVHQCVAPRNWQDFEIELLTRLATQVELAIQQGRLYEKVQGFASGLESQVQERTAQLQQKMIELETLNQVKDTLVHAVSHDLRTPVLGMLMVLKRLQTKAEETISLSKSVLDRMVESGDRQLSLISSLLENYSQEPHKLSLNYQRVSIVELVDQTLHRLEPLIHQNQIRLEKQIAPDVPQFLADSIQLQRVLEHLITNAMNHNLPGINLAIQVEKAENEMKCTISDNGIGIPPDQCNLLFDKPFLRGSQNHHRTGLGLGLFLCKQVITAHQGRIGVNCEGKGANFWFTLPLG</sequence>
<comment type="catalytic activity">
    <reaction evidence="1">
        <text>ATP + protein L-histidine = ADP + protein N-phospho-L-histidine.</text>
        <dbReference type="EC" id="2.7.13.3"/>
    </reaction>
</comment>
<keyword evidence="8 13" id="KW-0812">Transmembrane</keyword>
<dbReference type="SUPFAM" id="SSF47384">
    <property type="entry name" value="Homodimeric domain of signal transducing histidine kinase"/>
    <property type="match status" value="1"/>
</dbReference>
<evidence type="ECO:0000256" key="11">
    <source>
        <dbReference type="ARBA" id="ARBA00023012"/>
    </source>
</evidence>
<evidence type="ECO:0000259" key="15">
    <source>
        <dbReference type="PROSITE" id="PS50109"/>
    </source>
</evidence>
<organism evidence="16 17">
    <name type="scientific">Leptolyngbya boryana NIES-2135</name>
    <dbReference type="NCBI Taxonomy" id="1973484"/>
    <lineage>
        <taxon>Bacteria</taxon>
        <taxon>Bacillati</taxon>
        <taxon>Cyanobacteriota</taxon>
        <taxon>Cyanophyceae</taxon>
        <taxon>Leptolyngbyales</taxon>
        <taxon>Leptolyngbyaceae</taxon>
        <taxon>Leptolyngbya group</taxon>
        <taxon>Leptolyngbya</taxon>
    </lineage>
</organism>
<dbReference type="SMART" id="SM00065">
    <property type="entry name" value="GAF"/>
    <property type="match status" value="1"/>
</dbReference>
<dbReference type="InterPro" id="IPR003661">
    <property type="entry name" value="HisK_dim/P_dom"/>
</dbReference>
<evidence type="ECO:0000256" key="8">
    <source>
        <dbReference type="ARBA" id="ARBA00022692"/>
    </source>
</evidence>
<keyword evidence="12 13" id="KW-0472">Membrane</keyword>
<dbReference type="PROSITE" id="PS50046">
    <property type="entry name" value="PHYTOCHROME_2"/>
    <property type="match status" value="1"/>
</dbReference>
<dbReference type="InterPro" id="IPR016132">
    <property type="entry name" value="Phyto_chromo_attachment"/>
</dbReference>
<dbReference type="InterPro" id="IPR005467">
    <property type="entry name" value="His_kinase_dom"/>
</dbReference>
<feature type="transmembrane region" description="Helical" evidence="13">
    <location>
        <begin position="230"/>
        <end position="252"/>
    </location>
</feature>
<gene>
    <name evidence="16" type="ORF">NIES2135_42090</name>
</gene>
<dbReference type="InterPro" id="IPR003018">
    <property type="entry name" value="GAF"/>
</dbReference>
<dbReference type="SMART" id="SM00387">
    <property type="entry name" value="HATPase_c"/>
    <property type="match status" value="1"/>
</dbReference>
<dbReference type="Proteomes" id="UP000217895">
    <property type="component" value="Chromosome"/>
</dbReference>
<dbReference type="AlphaFoldDB" id="A0A1Z4JKS8"/>
<dbReference type="InterPro" id="IPR036097">
    <property type="entry name" value="HisK_dim/P_sf"/>
</dbReference>
<evidence type="ECO:0000256" key="3">
    <source>
        <dbReference type="ARBA" id="ARBA00006402"/>
    </source>
</evidence>
<dbReference type="PROSITE" id="PS50109">
    <property type="entry name" value="HIS_KIN"/>
    <property type="match status" value="1"/>
</dbReference>
<evidence type="ECO:0000256" key="2">
    <source>
        <dbReference type="ARBA" id="ARBA00004651"/>
    </source>
</evidence>
<keyword evidence="17" id="KW-1185">Reference proteome</keyword>
<dbReference type="SMART" id="SM00388">
    <property type="entry name" value="HisKA"/>
    <property type="match status" value="1"/>
</dbReference>
<evidence type="ECO:0000313" key="16">
    <source>
        <dbReference type="EMBL" id="BAY57344.1"/>
    </source>
</evidence>
<keyword evidence="5" id="KW-1003">Cell membrane</keyword>
<dbReference type="Pfam" id="PF00512">
    <property type="entry name" value="HisKA"/>
    <property type="match status" value="1"/>
</dbReference>
<evidence type="ECO:0000256" key="4">
    <source>
        <dbReference type="ARBA" id="ARBA00012438"/>
    </source>
</evidence>
<dbReference type="GO" id="GO:0005886">
    <property type="term" value="C:plasma membrane"/>
    <property type="evidence" value="ECO:0007669"/>
    <property type="project" value="UniProtKB-SubCell"/>
</dbReference>
<feature type="transmembrane region" description="Helical" evidence="13">
    <location>
        <begin position="259"/>
        <end position="277"/>
    </location>
</feature>
<keyword evidence="11" id="KW-0902">Two-component regulatory system</keyword>
<evidence type="ECO:0000256" key="9">
    <source>
        <dbReference type="ARBA" id="ARBA00022777"/>
    </source>
</evidence>
<dbReference type="SUPFAM" id="SSF55781">
    <property type="entry name" value="GAF domain-like"/>
    <property type="match status" value="1"/>
</dbReference>
<feature type="domain" description="Histidine kinase" evidence="15">
    <location>
        <begin position="525"/>
        <end position="740"/>
    </location>
</feature>
<feature type="transmembrane region" description="Helical" evidence="13">
    <location>
        <begin position="289"/>
        <end position="308"/>
    </location>
</feature>
<evidence type="ECO:0000313" key="17">
    <source>
        <dbReference type="Proteomes" id="UP000217895"/>
    </source>
</evidence>
<evidence type="ECO:0000256" key="5">
    <source>
        <dbReference type="ARBA" id="ARBA00022475"/>
    </source>
</evidence>
<dbReference type="Gene3D" id="3.30.450.40">
    <property type="match status" value="1"/>
</dbReference>
<feature type="transmembrane region" description="Helical" evidence="13">
    <location>
        <begin position="12"/>
        <end position="31"/>
    </location>
</feature>
<dbReference type="PRINTS" id="PR00344">
    <property type="entry name" value="BCTRLSENSOR"/>
</dbReference>
<dbReference type="SUPFAM" id="SSF55874">
    <property type="entry name" value="ATPase domain of HSP90 chaperone/DNA topoisomerase II/histidine kinase"/>
    <property type="match status" value="1"/>
</dbReference>
<feature type="transmembrane region" description="Helical" evidence="13">
    <location>
        <begin position="197"/>
        <end position="218"/>
    </location>
</feature>
<dbReference type="EC" id="2.7.13.3" evidence="4"/>
<feature type="transmembrane region" description="Helical" evidence="13">
    <location>
        <begin position="116"/>
        <end position="137"/>
    </location>
</feature>
<comment type="similarity">
    <text evidence="3">In the N-terminal section; belongs to the phytochrome family.</text>
</comment>
<dbReference type="EMBL" id="AP018203">
    <property type="protein sequence ID" value="BAY57344.1"/>
    <property type="molecule type" value="Genomic_DNA"/>
</dbReference>
<accession>A0A1Z4JKS8</accession>
<protein>
    <recommendedName>
        <fullName evidence="4">histidine kinase</fullName>
        <ecNumber evidence="4">2.7.13.3</ecNumber>
    </recommendedName>
</protein>
<dbReference type="Gene3D" id="1.10.287.130">
    <property type="match status" value="1"/>
</dbReference>
<reference evidence="16 17" key="1">
    <citation type="submission" date="2017-06" db="EMBL/GenBank/DDBJ databases">
        <title>Genome sequencing of cyanobaciteial culture collection at National Institute for Environmental Studies (NIES).</title>
        <authorList>
            <person name="Hirose Y."/>
            <person name="Shimura Y."/>
            <person name="Fujisawa T."/>
            <person name="Nakamura Y."/>
            <person name="Kawachi M."/>
        </authorList>
    </citation>
    <scope>NUCLEOTIDE SEQUENCE [LARGE SCALE GENOMIC DNA]</scope>
    <source>
        <strain evidence="16 17">NIES-2135</strain>
    </source>
</reference>
<evidence type="ECO:0000256" key="13">
    <source>
        <dbReference type="SAM" id="Phobius"/>
    </source>
</evidence>
<comment type="subcellular location">
    <subcellularLocation>
        <location evidence="2">Cell membrane</location>
        <topology evidence="2">Multi-pass membrane protein</topology>
    </subcellularLocation>
</comment>
<keyword evidence="10 13" id="KW-1133">Transmembrane helix</keyword>
<dbReference type="CDD" id="cd00075">
    <property type="entry name" value="HATPase"/>
    <property type="match status" value="1"/>
</dbReference>
<feature type="transmembrane region" description="Helical" evidence="13">
    <location>
        <begin position="43"/>
        <end position="63"/>
    </location>
</feature>
<dbReference type="Pfam" id="PF01590">
    <property type="entry name" value="GAF"/>
    <property type="match status" value="1"/>
</dbReference>
<feature type="domain" description="Phytochrome chromophore attachment site" evidence="14">
    <location>
        <begin position="339"/>
        <end position="473"/>
    </location>
</feature>
<dbReference type="InterPro" id="IPR029016">
    <property type="entry name" value="GAF-like_dom_sf"/>
</dbReference>
<keyword evidence="6" id="KW-0597">Phosphoprotein</keyword>
<keyword evidence="9" id="KW-0418">Kinase</keyword>
<dbReference type="InterPro" id="IPR003594">
    <property type="entry name" value="HATPase_dom"/>
</dbReference>
<proteinExistence type="inferred from homology"/>
<evidence type="ECO:0000259" key="14">
    <source>
        <dbReference type="PROSITE" id="PS50046"/>
    </source>
</evidence>
<dbReference type="GO" id="GO:0000155">
    <property type="term" value="F:phosphorelay sensor kinase activity"/>
    <property type="evidence" value="ECO:0007669"/>
    <property type="project" value="InterPro"/>
</dbReference>
<dbReference type="PANTHER" id="PTHR43047">
    <property type="entry name" value="TWO-COMPONENT HISTIDINE PROTEIN KINASE"/>
    <property type="match status" value="1"/>
</dbReference>
<feature type="transmembrane region" description="Helical" evidence="13">
    <location>
        <begin position="157"/>
        <end position="176"/>
    </location>
</feature>
<dbReference type="InterPro" id="IPR004358">
    <property type="entry name" value="Sig_transdc_His_kin-like_C"/>
</dbReference>
<dbReference type="InterPro" id="IPR007895">
    <property type="entry name" value="MASE1"/>
</dbReference>
<dbReference type="InterPro" id="IPR036890">
    <property type="entry name" value="HATPase_C_sf"/>
</dbReference>
<dbReference type="Pfam" id="PF05231">
    <property type="entry name" value="MASE1"/>
    <property type="match status" value="1"/>
</dbReference>
<name>A0A1Z4JKS8_LEPBY</name>
<evidence type="ECO:0000256" key="7">
    <source>
        <dbReference type="ARBA" id="ARBA00022679"/>
    </source>
</evidence>
<dbReference type="Gene3D" id="3.30.565.10">
    <property type="entry name" value="Histidine kinase-like ATPase, C-terminal domain"/>
    <property type="match status" value="1"/>
</dbReference>